<dbReference type="Gene3D" id="1.10.10.2830">
    <property type="match status" value="1"/>
</dbReference>
<dbReference type="GO" id="GO:0005694">
    <property type="term" value="C:chromosome"/>
    <property type="evidence" value="ECO:0007669"/>
    <property type="project" value="TreeGrafter"/>
</dbReference>
<dbReference type="InterPro" id="IPR050336">
    <property type="entry name" value="Chromosome_partition/occlusion"/>
</dbReference>
<proteinExistence type="inferred from homology"/>
<dbReference type="InterPro" id="IPR036086">
    <property type="entry name" value="ParB/Sulfiredoxin_sf"/>
</dbReference>
<dbReference type="Gene3D" id="3.90.1530.30">
    <property type="match status" value="1"/>
</dbReference>
<comment type="caution">
    <text evidence="3">The sequence shown here is derived from an EMBL/GenBank/DDBJ whole genome shotgun (WGS) entry which is preliminary data.</text>
</comment>
<dbReference type="GO" id="GO:0003677">
    <property type="term" value="F:DNA binding"/>
    <property type="evidence" value="ECO:0007669"/>
    <property type="project" value="InterPro"/>
</dbReference>
<dbReference type="InterPro" id="IPR041468">
    <property type="entry name" value="HTH_ParB/Spo0J"/>
</dbReference>
<dbReference type="SUPFAM" id="SSF110849">
    <property type="entry name" value="ParB/Sulfiredoxin"/>
    <property type="match status" value="1"/>
</dbReference>
<feature type="domain" description="ParB-like N-terminal" evidence="2">
    <location>
        <begin position="5"/>
        <end position="95"/>
    </location>
</feature>
<evidence type="ECO:0000313" key="3">
    <source>
        <dbReference type="EMBL" id="RHC64132.1"/>
    </source>
</evidence>
<dbReference type="InterPro" id="IPR004437">
    <property type="entry name" value="ParB/RepB/Spo0J"/>
</dbReference>
<name>A0A414B519_9FIRM</name>
<accession>A0A414B519</accession>
<comment type="similarity">
    <text evidence="1">Belongs to the ParB family.</text>
</comment>
<dbReference type="RefSeq" id="WP_118381167.1">
    <property type="nucleotide sequence ID" value="NZ_CABJFJ010000009.1"/>
</dbReference>
<dbReference type="SMART" id="SM00470">
    <property type="entry name" value="ParB"/>
    <property type="match status" value="1"/>
</dbReference>
<organism evidence="3 4">
    <name type="scientific">Anaerobutyricum hallii</name>
    <dbReference type="NCBI Taxonomy" id="39488"/>
    <lineage>
        <taxon>Bacteria</taxon>
        <taxon>Bacillati</taxon>
        <taxon>Bacillota</taxon>
        <taxon>Clostridia</taxon>
        <taxon>Lachnospirales</taxon>
        <taxon>Lachnospiraceae</taxon>
        <taxon>Anaerobutyricum</taxon>
    </lineage>
</organism>
<dbReference type="AlphaFoldDB" id="A0A414B519"/>
<evidence type="ECO:0000256" key="1">
    <source>
        <dbReference type="ARBA" id="ARBA00006295"/>
    </source>
</evidence>
<dbReference type="PANTHER" id="PTHR33375">
    <property type="entry name" value="CHROMOSOME-PARTITIONING PROTEIN PARB-RELATED"/>
    <property type="match status" value="1"/>
</dbReference>
<dbReference type="GO" id="GO:0007059">
    <property type="term" value="P:chromosome segregation"/>
    <property type="evidence" value="ECO:0007669"/>
    <property type="project" value="TreeGrafter"/>
</dbReference>
<dbReference type="SUPFAM" id="SSF109709">
    <property type="entry name" value="KorB DNA-binding domain-like"/>
    <property type="match status" value="1"/>
</dbReference>
<sequence length="445" mass="51850">MSKIINIPLDKLKLHPQNVRKKYEGIEELAESIKARGVLQNLTVVPDKSKEGAYIVVIGNRRLTAAKQAGISTLPCIVEEMEEKEQIETMLLENMQRNDLTVYEEAQGFQMVLDLGETEEELAKKTGFSKTTIRRRLNIAKLDEKLMSEKEEDKNFQIRLTDLYELEKISDVEKRNELLSKAANSNELIWRVNGELSRQKREKNEKKLIEQLEEKGIKKAPKNASQERYTNKWETVRSFNLEKDVPAEIKIKVGKIPLYYLATYSSMEVIRRTKDVKRKLTPAEKEKAEKESRKKKIKARTKDVLITWKDFIMSNIVSGKVKVSEKELYEPLWSLLTKCGCYVSDMTVASFFSEKKNFYENDEEIKENFKKRAQELSLGKQMIVVIYEDLARKDLVLYNGKYSKLNGELFLKLYDFLKIYGYTYSSSEEQEIIQGTSELYTVEEE</sequence>
<evidence type="ECO:0000313" key="4">
    <source>
        <dbReference type="Proteomes" id="UP000284621"/>
    </source>
</evidence>
<dbReference type="Pfam" id="PF17762">
    <property type="entry name" value="HTH_ParB"/>
    <property type="match status" value="1"/>
</dbReference>
<dbReference type="PANTHER" id="PTHR33375:SF7">
    <property type="entry name" value="CHROMOSOME 2-PARTITIONING PROTEIN PARB-RELATED"/>
    <property type="match status" value="1"/>
</dbReference>
<evidence type="ECO:0000259" key="2">
    <source>
        <dbReference type="SMART" id="SM00470"/>
    </source>
</evidence>
<protein>
    <submittedName>
        <fullName evidence="3">ParB/RepB/Spo0J family partition protein</fullName>
    </submittedName>
</protein>
<dbReference type="InterPro" id="IPR003115">
    <property type="entry name" value="ParB_N"/>
</dbReference>
<dbReference type="NCBIfam" id="TIGR00180">
    <property type="entry name" value="parB_part"/>
    <property type="match status" value="1"/>
</dbReference>
<dbReference type="Proteomes" id="UP000284621">
    <property type="component" value="Unassembled WGS sequence"/>
</dbReference>
<gene>
    <name evidence="3" type="ORF">DW833_08695</name>
</gene>
<keyword evidence="4" id="KW-1185">Reference proteome</keyword>
<reference evidence="3 4" key="1">
    <citation type="submission" date="2018-08" db="EMBL/GenBank/DDBJ databases">
        <title>A genome reference for cultivated species of the human gut microbiota.</title>
        <authorList>
            <person name="Zou Y."/>
            <person name="Xue W."/>
            <person name="Luo G."/>
        </authorList>
    </citation>
    <scope>NUCLEOTIDE SEQUENCE [LARGE SCALE GENOMIC DNA]</scope>
    <source>
        <strain evidence="3 4">AM34-3LB</strain>
    </source>
</reference>
<dbReference type="Pfam" id="PF02195">
    <property type="entry name" value="ParB_N"/>
    <property type="match status" value="1"/>
</dbReference>
<dbReference type="EMBL" id="QSID01000009">
    <property type="protein sequence ID" value="RHC64132.1"/>
    <property type="molecule type" value="Genomic_DNA"/>
</dbReference>